<evidence type="ECO:0000313" key="2">
    <source>
        <dbReference type="Proteomes" id="UP000325577"/>
    </source>
</evidence>
<proteinExistence type="predicted"/>
<dbReference type="EMBL" id="CM018050">
    <property type="protein sequence ID" value="KAA8517647.1"/>
    <property type="molecule type" value="Genomic_DNA"/>
</dbReference>
<name>A0A5J4ZK41_9ASTE</name>
<organism evidence="1 2">
    <name type="scientific">Nyssa sinensis</name>
    <dbReference type="NCBI Taxonomy" id="561372"/>
    <lineage>
        <taxon>Eukaryota</taxon>
        <taxon>Viridiplantae</taxon>
        <taxon>Streptophyta</taxon>
        <taxon>Embryophyta</taxon>
        <taxon>Tracheophyta</taxon>
        <taxon>Spermatophyta</taxon>
        <taxon>Magnoliopsida</taxon>
        <taxon>eudicotyledons</taxon>
        <taxon>Gunneridae</taxon>
        <taxon>Pentapetalae</taxon>
        <taxon>asterids</taxon>
        <taxon>Cornales</taxon>
        <taxon>Nyssaceae</taxon>
        <taxon>Nyssa</taxon>
    </lineage>
</organism>
<accession>A0A5J4ZK41</accession>
<keyword evidence="2" id="KW-1185">Reference proteome</keyword>
<reference evidence="1 2" key="1">
    <citation type="submission" date="2019-09" db="EMBL/GenBank/DDBJ databases">
        <title>A chromosome-level genome assembly of the Chinese tupelo Nyssa sinensis.</title>
        <authorList>
            <person name="Yang X."/>
            <person name="Kang M."/>
            <person name="Yang Y."/>
            <person name="Xiong H."/>
            <person name="Wang M."/>
            <person name="Zhang Z."/>
            <person name="Wang Z."/>
            <person name="Wu H."/>
            <person name="Ma T."/>
            <person name="Liu J."/>
            <person name="Xi Z."/>
        </authorList>
    </citation>
    <scope>NUCLEOTIDE SEQUENCE [LARGE SCALE GENOMIC DNA]</scope>
    <source>
        <strain evidence="1">J267</strain>
        <tissue evidence="1">Leaf</tissue>
    </source>
</reference>
<gene>
    <name evidence="1" type="ORF">F0562_015121</name>
</gene>
<sequence length="69" mass="7739">MFRQKNKELDGMIKFWSRICNLTPSNGSSNCHGASTVTQVWDHAALALDGHQASQSSVTLQRAHKRTQR</sequence>
<protein>
    <submittedName>
        <fullName evidence="1">Uncharacterized protein</fullName>
    </submittedName>
</protein>
<dbReference type="Proteomes" id="UP000325577">
    <property type="component" value="Linkage Group LG7"/>
</dbReference>
<dbReference type="AlphaFoldDB" id="A0A5J4ZK41"/>
<evidence type="ECO:0000313" key="1">
    <source>
        <dbReference type="EMBL" id="KAA8517647.1"/>
    </source>
</evidence>